<evidence type="ECO:0000313" key="1">
    <source>
        <dbReference type="EMBL" id="KAH3768689.1"/>
    </source>
</evidence>
<protein>
    <submittedName>
        <fullName evidence="1">Uncharacterized protein</fullName>
    </submittedName>
</protein>
<evidence type="ECO:0000313" key="2">
    <source>
        <dbReference type="Proteomes" id="UP000828390"/>
    </source>
</evidence>
<organism evidence="1 2">
    <name type="scientific">Dreissena polymorpha</name>
    <name type="common">Zebra mussel</name>
    <name type="synonym">Mytilus polymorpha</name>
    <dbReference type="NCBI Taxonomy" id="45954"/>
    <lineage>
        <taxon>Eukaryota</taxon>
        <taxon>Metazoa</taxon>
        <taxon>Spiralia</taxon>
        <taxon>Lophotrochozoa</taxon>
        <taxon>Mollusca</taxon>
        <taxon>Bivalvia</taxon>
        <taxon>Autobranchia</taxon>
        <taxon>Heteroconchia</taxon>
        <taxon>Euheterodonta</taxon>
        <taxon>Imparidentia</taxon>
        <taxon>Neoheterodontei</taxon>
        <taxon>Myida</taxon>
        <taxon>Dreissenoidea</taxon>
        <taxon>Dreissenidae</taxon>
        <taxon>Dreissena</taxon>
    </lineage>
</organism>
<reference evidence="1" key="1">
    <citation type="journal article" date="2019" name="bioRxiv">
        <title>The Genome of the Zebra Mussel, Dreissena polymorpha: A Resource for Invasive Species Research.</title>
        <authorList>
            <person name="McCartney M.A."/>
            <person name="Auch B."/>
            <person name="Kono T."/>
            <person name="Mallez S."/>
            <person name="Zhang Y."/>
            <person name="Obille A."/>
            <person name="Becker A."/>
            <person name="Abrahante J.E."/>
            <person name="Garbe J."/>
            <person name="Badalamenti J.P."/>
            <person name="Herman A."/>
            <person name="Mangelson H."/>
            <person name="Liachko I."/>
            <person name="Sullivan S."/>
            <person name="Sone E.D."/>
            <person name="Koren S."/>
            <person name="Silverstein K.A.T."/>
            <person name="Beckman K.B."/>
            <person name="Gohl D.M."/>
        </authorList>
    </citation>
    <scope>NUCLEOTIDE SEQUENCE</scope>
    <source>
        <strain evidence="1">Duluth1</strain>
        <tissue evidence="1">Whole animal</tissue>
    </source>
</reference>
<name>A0A9D4DYJ5_DREPO</name>
<dbReference type="EMBL" id="JAIWYP010000009">
    <property type="protein sequence ID" value="KAH3768689.1"/>
    <property type="molecule type" value="Genomic_DNA"/>
</dbReference>
<gene>
    <name evidence="1" type="ORF">DPMN_169908</name>
</gene>
<dbReference type="AlphaFoldDB" id="A0A9D4DYJ5"/>
<reference evidence="1" key="2">
    <citation type="submission" date="2020-11" db="EMBL/GenBank/DDBJ databases">
        <authorList>
            <person name="McCartney M.A."/>
            <person name="Auch B."/>
            <person name="Kono T."/>
            <person name="Mallez S."/>
            <person name="Becker A."/>
            <person name="Gohl D.M."/>
            <person name="Silverstein K.A.T."/>
            <person name="Koren S."/>
            <person name="Bechman K.B."/>
            <person name="Herman A."/>
            <person name="Abrahante J.E."/>
            <person name="Garbe J."/>
        </authorList>
    </citation>
    <scope>NUCLEOTIDE SEQUENCE</scope>
    <source>
        <strain evidence="1">Duluth1</strain>
        <tissue evidence="1">Whole animal</tissue>
    </source>
</reference>
<proteinExistence type="predicted"/>
<comment type="caution">
    <text evidence="1">The sequence shown here is derived from an EMBL/GenBank/DDBJ whole genome shotgun (WGS) entry which is preliminary data.</text>
</comment>
<sequence length="52" mass="6110">MLPSARAEGLAGDMLFQANSAHRDRTIHEKMKEQYAQGDRLIEKQWPHRIYN</sequence>
<keyword evidence="2" id="KW-1185">Reference proteome</keyword>
<dbReference type="Proteomes" id="UP000828390">
    <property type="component" value="Unassembled WGS sequence"/>
</dbReference>
<accession>A0A9D4DYJ5</accession>